<dbReference type="CDD" id="cd01949">
    <property type="entry name" value="GGDEF"/>
    <property type="match status" value="1"/>
</dbReference>
<dbReference type="InterPro" id="IPR000160">
    <property type="entry name" value="GGDEF_dom"/>
</dbReference>
<dbReference type="GO" id="GO:1902201">
    <property type="term" value="P:negative regulation of bacterial-type flagellum-dependent cell motility"/>
    <property type="evidence" value="ECO:0007669"/>
    <property type="project" value="TreeGrafter"/>
</dbReference>
<dbReference type="AlphaFoldDB" id="A0A7W7T275"/>
<keyword evidence="2" id="KW-1133">Transmembrane helix</keyword>
<dbReference type="InterPro" id="IPR050469">
    <property type="entry name" value="Diguanylate_Cyclase"/>
</dbReference>
<gene>
    <name evidence="4" type="ORF">F4559_002601</name>
</gene>
<evidence type="ECO:0000259" key="3">
    <source>
        <dbReference type="PROSITE" id="PS50887"/>
    </source>
</evidence>
<evidence type="ECO:0000313" key="4">
    <source>
        <dbReference type="EMBL" id="MBB4965242.1"/>
    </source>
</evidence>
<sequence>MRAAGTGSVATRDRLWWYYLVVGLAAVGVYYALPIFVGTIPLRVLVYCAVSASAAVAVGWGLRRHRPEHRAPWIFLGLGQLVYAAADTTFYTAHYVLLHTEYPSVADVLYLAHYPLAVVALLLLIRRRRRDRDLPGLLDALSLTVAAGVLSWVFVIGPQTRLGTPLPVELASLGYPVMDLALLLAALRLLFGAGARGASFVLLTGWLAAILTADTVYVLQRLSQTYAAGNFLDAIWLTGNLALGAAALHPSMGVLARPAEPAPARLTWPRLVVLAAGAIVGPIVLIVQYFHGEQRDVPVLAAGCAVLFALIASRLAGLAVDQRRLAITDSLTGLYGRRHFEACLDAEVARSRRTGADLGVVILDVDRFKSINDRFGHPGGDRVLVEIAARLRAVAGSGAVLARHGGEEFALLAVGVAGPCLVELTERLRGAVSRTPIEVGGRHSVTVTVSAGTASFAPHHGSASALVTSADQALYRAKEEGRDRAVAGAAQSFATQPSATQPPDGEPDDYLDRLADAVDAARGTPGRSAEVAEWARTLAERLSLDPAQVRTARRAGRLLDVGLIAHPCLWAVLERAACGHTEHHAFDRLPVHGRSSGGVAGGGAVGPASSVRARGGGGAATRSPVPGSEGVVDAGPGGSGLDVVAASPKPPGSAAGTGPVGREGHVETGALLVAVAPDHDDVAEVVRRYRDPWDGARIEARIVAVCDTWAALLAAGTPADKAADELRAARATVLDPDVVDLFLALRASGHAVAVREATAHRAPGRASRSRARWERA</sequence>
<dbReference type="RefSeq" id="WP_184668684.1">
    <property type="nucleotide sequence ID" value="NZ_BAABAI010000013.1"/>
</dbReference>
<feature type="compositionally biased region" description="Gly residues" evidence="1">
    <location>
        <begin position="596"/>
        <end position="605"/>
    </location>
</feature>
<evidence type="ECO:0000313" key="5">
    <source>
        <dbReference type="Proteomes" id="UP000542674"/>
    </source>
</evidence>
<dbReference type="Proteomes" id="UP000542674">
    <property type="component" value="Unassembled WGS sequence"/>
</dbReference>
<keyword evidence="2" id="KW-0472">Membrane</keyword>
<dbReference type="Pfam" id="PF00990">
    <property type="entry name" value="GGDEF"/>
    <property type="match status" value="1"/>
</dbReference>
<dbReference type="GO" id="GO:0005886">
    <property type="term" value="C:plasma membrane"/>
    <property type="evidence" value="ECO:0007669"/>
    <property type="project" value="TreeGrafter"/>
</dbReference>
<dbReference type="SMART" id="SM00267">
    <property type="entry name" value="GGDEF"/>
    <property type="match status" value="1"/>
</dbReference>
<dbReference type="PANTHER" id="PTHR45138:SF9">
    <property type="entry name" value="DIGUANYLATE CYCLASE DGCM-RELATED"/>
    <property type="match status" value="1"/>
</dbReference>
<dbReference type="SUPFAM" id="SSF55073">
    <property type="entry name" value="Nucleotide cyclase"/>
    <property type="match status" value="1"/>
</dbReference>
<accession>A0A7W7T275</accession>
<feature type="transmembrane region" description="Helical" evidence="2">
    <location>
        <begin position="297"/>
        <end position="316"/>
    </location>
</feature>
<proteinExistence type="predicted"/>
<feature type="transmembrane region" description="Helical" evidence="2">
    <location>
        <begin position="44"/>
        <end position="62"/>
    </location>
</feature>
<feature type="transmembrane region" description="Helical" evidence="2">
    <location>
        <begin position="108"/>
        <end position="125"/>
    </location>
</feature>
<feature type="transmembrane region" description="Helical" evidence="2">
    <location>
        <begin position="268"/>
        <end position="291"/>
    </location>
</feature>
<keyword evidence="2" id="KW-0812">Transmembrane</keyword>
<dbReference type="GO" id="GO:0052621">
    <property type="term" value="F:diguanylate cyclase activity"/>
    <property type="evidence" value="ECO:0007669"/>
    <property type="project" value="TreeGrafter"/>
</dbReference>
<comment type="caution">
    <text evidence="4">The sequence shown here is derived from an EMBL/GenBank/DDBJ whole genome shotgun (WGS) entry which is preliminary data.</text>
</comment>
<feature type="transmembrane region" description="Helical" evidence="2">
    <location>
        <begin position="74"/>
        <end position="96"/>
    </location>
</feature>
<dbReference type="EMBL" id="JACHJS010000001">
    <property type="protein sequence ID" value="MBB4965242.1"/>
    <property type="molecule type" value="Genomic_DNA"/>
</dbReference>
<feature type="transmembrane region" description="Helical" evidence="2">
    <location>
        <begin position="16"/>
        <end position="38"/>
    </location>
</feature>
<dbReference type="SUPFAM" id="SSF109604">
    <property type="entry name" value="HD-domain/PDEase-like"/>
    <property type="match status" value="1"/>
</dbReference>
<organism evidence="4 5">
    <name type="scientific">Saccharothrix violaceirubra</name>
    <dbReference type="NCBI Taxonomy" id="413306"/>
    <lineage>
        <taxon>Bacteria</taxon>
        <taxon>Bacillati</taxon>
        <taxon>Actinomycetota</taxon>
        <taxon>Actinomycetes</taxon>
        <taxon>Pseudonocardiales</taxon>
        <taxon>Pseudonocardiaceae</taxon>
        <taxon>Saccharothrix</taxon>
    </lineage>
</organism>
<dbReference type="PROSITE" id="PS50887">
    <property type="entry name" value="GGDEF"/>
    <property type="match status" value="1"/>
</dbReference>
<dbReference type="GO" id="GO:0043709">
    <property type="term" value="P:cell adhesion involved in single-species biofilm formation"/>
    <property type="evidence" value="ECO:0007669"/>
    <property type="project" value="TreeGrafter"/>
</dbReference>
<keyword evidence="5" id="KW-1185">Reference proteome</keyword>
<feature type="region of interest" description="Disordered" evidence="1">
    <location>
        <begin position="596"/>
        <end position="663"/>
    </location>
</feature>
<dbReference type="Gene3D" id="3.30.70.270">
    <property type="match status" value="1"/>
</dbReference>
<feature type="transmembrane region" description="Helical" evidence="2">
    <location>
        <begin position="198"/>
        <end position="219"/>
    </location>
</feature>
<feature type="transmembrane region" description="Helical" evidence="2">
    <location>
        <begin position="234"/>
        <end position="256"/>
    </location>
</feature>
<dbReference type="PANTHER" id="PTHR45138">
    <property type="entry name" value="REGULATORY COMPONENTS OF SENSORY TRANSDUCTION SYSTEM"/>
    <property type="match status" value="1"/>
</dbReference>
<feature type="domain" description="GGDEF" evidence="3">
    <location>
        <begin position="356"/>
        <end position="490"/>
    </location>
</feature>
<name>A0A7W7T275_9PSEU</name>
<evidence type="ECO:0000256" key="2">
    <source>
        <dbReference type="SAM" id="Phobius"/>
    </source>
</evidence>
<feature type="transmembrane region" description="Helical" evidence="2">
    <location>
        <begin position="137"/>
        <end position="158"/>
    </location>
</feature>
<dbReference type="NCBIfam" id="TIGR00254">
    <property type="entry name" value="GGDEF"/>
    <property type="match status" value="1"/>
</dbReference>
<protein>
    <submittedName>
        <fullName evidence="4">Diguanylate cyclase (GGDEF)-like protein</fullName>
    </submittedName>
</protein>
<dbReference type="FunFam" id="3.30.70.270:FF:000001">
    <property type="entry name" value="Diguanylate cyclase domain protein"/>
    <property type="match status" value="1"/>
</dbReference>
<evidence type="ECO:0000256" key="1">
    <source>
        <dbReference type="SAM" id="MobiDB-lite"/>
    </source>
</evidence>
<dbReference type="Gene3D" id="1.10.3210.10">
    <property type="entry name" value="Hypothetical protein af1432"/>
    <property type="match status" value="1"/>
</dbReference>
<reference evidence="4 5" key="1">
    <citation type="submission" date="2020-08" db="EMBL/GenBank/DDBJ databases">
        <title>Sequencing the genomes of 1000 actinobacteria strains.</title>
        <authorList>
            <person name="Klenk H.-P."/>
        </authorList>
    </citation>
    <scope>NUCLEOTIDE SEQUENCE [LARGE SCALE GENOMIC DNA]</scope>
    <source>
        <strain evidence="4 5">DSM 45084</strain>
    </source>
</reference>
<dbReference type="InterPro" id="IPR043128">
    <property type="entry name" value="Rev_trsase/Diguanyl_cyclase"/>
</dbReference>
<dbReference type="InterPro" id="IPR029787">
    <property type="entry name" value="Nucleotide_cyclase"/>
</dbReference>